<gene>
    <name evidence="1" type="ORF">Theth_0890</name>
</gene>
<dbReference type="EMBL" id="CP002351">
    <property type="protein sequence ID" value="AEH50974.1"/>
    <property type="molecule type" value="Genomic_DNA"/>
</dbReference>
<keyword evidence="2" id="KW-1185">Reference proteome</keyword>
<name>F7YYF0_9THEM</name>
<reference evidence="1 2" key="1">
    <citation type="submission" date="2010-11" db="EMBL/GenBank/DDBJ databases">
        <title>The complete genome of Thermotoga thermarum DSM 5069.</title>
        <authorList>
            <consortium name="US DOE Joint Genome Institute (JGI-PGF)"/>
            <person name="Lucas S."/>
            <person name="Copeland A."/>
            <person name="Lapidus A."/>
            <person name="Bruce D."/>
            <person name="Goodwin L."/>
            <person name="Pitluck S."/>
            <person name="Kyrpides N."/>
            <person name="Mavromatis K."/>
            <person name="Ivanova N."/>
            <person name="Zeytun A."/>
            <person name="Brettin T."/>
            <person name="Detter J.C."/>
            <person name="Tapia R."/>
            <person name="Han C."/>
            <person name="Land M."/>
            <person name="Hauser L."/>
            <person name="Markowitz V."/>
            <person name="Cheng J.-F."/>
            <person name="Hugenholtz P."/>
            <person name="Woyke T."/>
            <person name="Wu D."/>
            <person name="Spring S."/>
            <person name="Schroeder M."/>
            <person name="Brambilla E."/>
            <person name="Klenk H.-P."/>
            <person name="Eisen J.A."/>
        </authorList>
    </citation>
    <scope>NUCLEOTIDE SEQUENCE [LARGE SCALE GENOMIC DNA]</scope>
    <source>
        <strain evidence="1 2">DSM 5069</strain>
    </source>
</reference>
<dbReference type="OrthoDB" id="49489at2"/>
<dbReference type="RefSeq" id="WP_013932196.1">
    <property type="nucleotide sequence ID" value="NC_015707.1"/>
</dbReference>
<evidence type="ECO:0000313" key="1">
    <source>
        <dbReference type="EMBL" id="AEH50974.1"/>
    </source>
</evidence>
<dbReference type="HOGENOM" id="CLU_1383120_0_0_0"/>
<dbReference type="KEGG" id="tta:Theth_0890"/>
<evidence type="ECO:0000313" key="2">
    <source>
        <dbReference type="Proteomes" id="UP000006804"/>
    </source>
</evidence>
<dbReference type="AlphaFoldDB" id="F7YYF0"/>
<protein>
    <submittedName>
        <fullName evidence="1">Uncharacterized protein</fullName>
    </submittedName>
</protein>
<dbReference type="STRING" id="688269.Theth_0890"/>
<accession>F7YYF0</accession>
<dbReference type="PATRIC" id="fig|688269.3.peg.914"/>
<proteinExistence type="predicted"/>
<dbReference type="Proteomes" id="UP000006804">
    <property type="component" value="Chromosome"/>
</dbReference>
<sequence length="197" mass="22206" precursor="true">MTLTGMAVLIFIICTVLSLVFLNQAYGRVSSVTVQPFPKVMVVSPVANLLAMAKNVVENLFFYSELLNFEFDIMLTSAGKEVVFETRSLKAYEEIKLKVQKKQGIKVPEQITYLKIDEKTFITGSSFKYKTNVFTYRCSIILSNDGQILNNPSDIADVLLKALKGDQVTINRNSKVDLLEPLKMFANKYSIQVVNQK</sequence>
<organism evidence="1 2">
    <name type="scientific">Pseudothermotoga thermarum DSM 5069</name>
    <dbReference type="NCBI Taxonomy" id="688269"/>
    <lineage>
        <taxon>Bacteria</taxon>
        <taxon>Thermotogati</taxon>
        <taxon>Thermotogota</taxon>
        <taxon>Thermotogae</taxon>
        <taxon>Thermotogales</taxon>
        <taxon>Thermotogaceae</taxon>
        <taxon>Pseudothermotoga</taxon>
    </lineage>
</organism>